<keyword evidence="7" id="KW-1185">Reference proteome</keyword>
<feature type="active site" evidence="4">
    <location>
        <position position="54"/>
    </location>
</feature>
<reference evidence="6 7" key="1">
    <citation type="journal article" date="2015" name="Genome Announc.">
        <title>Expanding the biotechnology potential of lactobacilli through comparative genomics of 213 strains and associated genera.</title>
        <authorList>
            <person name="Sun Z."/>
            <person name="Harris H.M."/>
            <person name="McCann A."/>
            <person name="Guo C."/>
            <person name="Argimon S."/>
            <person name="Zhang W."/>
            <person name="Yang X."/>
            <person name="Jeffery I.B."/>
            <person name="Cooney J.C."/>
            <person name="Kagawa T.F."/>
            <person name="Liu W."/>
            <person name="Song Y."/>
            <person name="Salvetti E."/>
            <person name="Wrobel A."/>
            <person name="Rasinkangas P."/>
            <person name="Parkhill J."/>
            <person name="Rea M.C."/>
            <person name="O'Sullivan O."/>
            <person name="Ritari J."/>
            <person name="Douillard F.P."/>
            <person name="Paul Ross R."/>
            <person name="Yang R."/>
            <person name="Briner A.E."/>
            <person name="Felis G.E."/>
            <person name="de Vos W.M."/>
            <person name="Barrangou R."/>
            <person name="Klaenhammer T.R."/>
            <person name="Caufield P.W."/>
            <person name="Cui Y."/>
            <person name="Zhang H."/>
            <person name="O'Toole P.W."/>
        </authorList>
    </citation>
    <scope>NUCLEOTIDE SEQUENCE [LARGE SCALE GENOMIC DNA]</scope>
    <source>
        <strain evidence="6 7">DSM 20505</strain>
    </source>
</reference>
<organism evidence="6 7">
    <name type="scientific">Lacticaseibacillus sharpeae JCM 1186 = DSM 20505</name>
    <dbReference type="NCBI Taxonomy" id="1291052"/>
    <lineage>
        <taxon>Bacteria</taxon>
        <taxon>Bacillati</taxon>
        <taxon>Bacillota</taxon>
        <taxon>Bacilli</taxon>
        <taxon>Lactobacillales</taxon>
        <taxon>Lactobacillaceae</taxon>
        <taxon>Lacticaseibacillus</taxon>
    </lineage>
</organism>
<gene>
    <name evidence="6" type="ORF">FC18_GL000126</name>
</gene>
<evidence type="ECO:0000256" key="2">
    <source>
        <dbReference type="ARBA" id="ARBA00022559"/>
    </source>
</evidence>
<name>A0A0R1ZSV8_9LACO</name>
<dbReference type="Proteomes" id="UP000051679">
    <property type="component" value="Unassembled WGS sequence"/>
</dbReference>
<keyword evidence="3 5" id="KW-0560">Oxidoreductase</keyword>
<protein>
    <recommendedName>
        <fullName evidence="5">Glutathione peroxidase</fullName>
    </recommendedName>
</protein>
<dbReference type="Gene3D" id="3.40.30.10">
    <property type="entry name" value="Glutaredoxin"/>
    <property type="match status" value="1"/>
</dbReference>
<evidence type="ECO:0000256" key="5">
    <source>
        <dbReference type="RuleBase" id="RU000499"/>
    </source>
</evidence>
<dbReference type="SUPFAM" id="SSF52833">
    <property type="entry name" value="Thioredoxin-like"/>
    <property type="match status" value="1"/>
</dbReference>
<evidence type="ECO:0000256" key="1">
    <source>
        <dbReference type="ARBA" id="ARBA00006926"/>
    </source>
</evidence>
<keyword evidence="2 5" id="KW-0575">Peroxidase</keyword>
<evidence type="ECO:0000313" key="7">
    <source>
        <dbReference type="Proteomes" id="UP000051679"/>
    </source>
</evidence>
<evidence type="ECO:0000256" key="4">
    <source>
        <dbReference type="PIRSR" id="PIRSR000303-1"/>
    </source>
</evidence>
<dbReference type="PIRSF" id="PIRSF000303">
    <property type="entry name" value="Glutathion_perox"/>
    <property type="match status" value="1"/>
</dbReference>
<dbReference type="CDD" id="cd00340">
    <property type="entry name" value="GSH_Peroxidase"/>
    <property type="match status" value="1"/>
</dbReference>
<comment type="caution">
    <text evidence="6">The sequence shown here is derived from an EMBL/GenBank/DDBJ whole genome shotgun (WGS) entry which is preliminary data.</text>
</comment>
<dbReference type="InterPro" id="IPR029759">
    <property type="entry name" value="GPX_AS"/>
</dbReference>
<dbReference type="PROSITE" id="PS51355">
    <property type="entry name" value="GLUTATHIONE_PEROXID_3"/>
    <property type="match status" value="1"/>
</dbReference>
<dbReference type="InterPro" id="IPR036249">
    <property type="entry name" value="Thioredoxin-like_sf"/>
</dbReference>
<evidence type="ECO:0000256" key="3">
    <source>
        <dbReference type="ARBA" id="ARBA00023002"/>
    </source>
</evidence>
<dbReference type="PROSITE" id="PS00460">
    <property type="entry name" value="GLUTATHIONE_PEROXID_1"/>
    <property type="match status" value="1"/>
</dbReference>
<proteinExistence type="inferred from homology"/>
<dbReference type="AlphaFoldDB" id="A0A0R1ZSV8"/>
<dbReference type="EMBL" id="AYYO01000006">
    <property type="protein sequence ID" value="KRM56292.1"/>
    <property type="molecule type" value="Genomic_DNA"/>
</dbReference>
<dbReference type="PRINTS" id="PR01011">
    <property type="entry name" value="GLUTPROXDASE"/>
</dbReference>
<sequence>MNIAKTENNQEQKEELFMSASIYDFKLTEMGGTPIDLADYRGKVLLIVNTASKCGLAPQLRGLQKLHDEYAKQGLVVLGMPSNQFHQELKDGDGTEEYCQVHFGVTFPLTKMVVLNGKDAHPLWQFLKAQTGSGAIKWNYTKFLVGRDGTVLRRFAPVTTPEKIEPDVVQALG</sequence>
<dbReference type="PANTHER" id="PTHR11592:SF78">
    <property type="entry name" value="GLUTATHIONE PEROXIDASE"/>
    <property type="match status" value="1"/>
</dbReference>
<evidence type="ECO:0000313" key="6">
    <source>
        <dbReference type="EMBL" id="KRM56292.1"/>
    </source>
</evidence>
<dbReference type="STRING" id="1291052.FC18_GL000126"/>
<dbReference type="PATRIC" id="fig|1291052.5.peg.127"/>
<comment type="similarity">
    <text evidence="1 5">Belongs to the glutathione peroxidase family.</text>
</comment>
<dbReference type="Pfam" id="PF00255">
    <property type="entry name" value="GSHPx"/>
    <property type="match status" value="1"/>
</dbReference>
<dbReference type="GO" id="GO:0034599">
    <property type="term" value="P:cellular response to oxidative stress"/>
    <property type="evidence" value="ECO:0007669"/>
    <property type="project" value="TreeGrafter"/>
</dbReference>
<dbReference type="GO" id="GO:0004601">
    <property type="term" value="F:peroxidase activity"/>
    <property type="evidence" value="ECO:0007669"/>
    <property type="project" value="UniProtKB-KW"/>
</dbReference>
<dbReference type="PANTHER" id="PTHR11592">
    <property type="entry name" value="GLUTATHIONE PEROXIDASE"/>
    <property type="match status" value="1"/>
</dbReference>
<accession>A0A0R1ZSV8</accession>
<dbReference type="InterPro" id="IPR000889">
    <property type="entry name" value="Glutathione_peroxidase"/>
</dbReference>